<organism evidence="2 3">
    <name type="scientific">Dysgonomonas alginatilytica</name>
    <dbReference type="NCBI Taxonomy" id="1605892"/>
    <lineage>
        <taxon>Bacteria</taxon>
        <taxon>Pseudomonadati</taxon>
        <taxon>Bacteroidota</taxon>
        <taxon>Bacteroidia</taxon>
        <taxon>Bacteroidales</taxon>
        <taxon>Dysgonomonadaceae</taxon>
        <taxon>Dysgonomonas</taxon>
    </lineage>
</organism>
<name>A0A2V3PWR3_9BACT</name>
<sequence>MNKRFFLLILISLSVSSLFAQVGVNTENPNVLTELDVRNIVNGSDTIPKGIMIPRMTEVQRNEIDVSNVTTANSLMIYNIDEDCYNYYSKSNLEWQSLCGKMGKAHFDMDCDLVTVVGQYGDKVALNASNYLKVTVNVTRIGSYSISAVSTPDNGYFFEASGTFFTTGKITLTIQGTGEPVNHTQGANLIDPSDDTPNLFMLTSNGGGSDCSFKVNVRSTAARPKFTMDCAATVVEGMYFEDQALSSTPNPYNGQSHRIKVTLKNIPSTSYGAVAVLETNTVDGISFKGEAVLISSTQEVYLTGTGVPRGLTDKIMTIISNSESSTASCTATVRMLIPRKRLMTLGNTTVPYYYNAGLVDTRNPPNNLNTLLTDKNNFGYNQWSILRFQGFNNVSTSLLSNFIPTSPNSWVDDDRDIVALQTSTWQNMSAEKLESFLKGTNGVSKVDIFMIGYNTDFYRNANAADAAKCAKLVDFVKSGGILMICSEETASNANFLNLLFNNPNPAITSVIGAGAGSNYTLGFNNSNMPADMKPYYCKDDDPILRGPFDDIVGRNWGEDASNTYFVNNLPLDEVVIYSGAREIGNTLRPANGVTIFRHREYPFVFIGDGGFNSSEARSYANVNSGVCPFVLTNKTINGKTYTNYPTFRLNFGGSGNRVYNTIFTANAFAWCIMKAEELRKLNNQ</sequence>
<feature type="chain" id="PRO_5016150166" evidence="1">
    <location>
        <begin position="21"/>
        <end position="684"/>
    </location>
</feature>
<evidence type="ECO:0000313" key="3">
    <source>
        <dbReference type="Proteomes" id="UP000247973"/>
    </source>
</evidence>
<comment type="caution">
    <text evidence="2">The sequence shown here is derived from an EMBL/GenBank/DDBJ whole genome shotgun (WGS) entry which is preliminary data.</text>
</comment>
<evidence type="ECO:0000313" key="2">
    <source>
        <dbReference type="EMBL" id="PXV69028.1"/>
    </source>
</evidence>
<dbReference type="EMBL" id="QICL01000001">
    <property type="protein sequence ID" value="PXV69028.1"/>
    <property type="molecule type" value="Genomic_DNA"/>
</dbReference>
<feature type="signal peptide" evidence="1">
    <location>
        <begin position="1"/>
        <end position="20"/>
    </location>
</feature>
<protein>
    <submittedName>
        <fullName evidence="2">Uncharacterized protein</fullName>
    </submittedName>
</protein>
<dbReference type="Proteomes" id="UP000247973">
    <property type="component" value="Unassembled WGS sequence"/>
</dbReference>
<gene>
    <name evidence="2" type="ORF">CLV62_101297</name>
</gene>
<keyword evidence="3" id="KW-1185">Reference proteome</keyword>
<evidence type="ECO:0000256" key="1">
    <source>
        <dbReference type="SAM" id="SignalP"/>
    </source>
</evidence>
<dbReference type="RefSeq" id="WP_146212663.1">
    <property type="nucleotide sequence ID" value="NZ_QICL01000001.1"/>
</dbReference>
<dbReference type="AlphaFoldDB" id="A0A2V3PWR3"/>
<keyword evidence="1" id="KW-0732">Signal</keyword>
<accession>A0A2V3PWR3</accession>
<proteinExistence type="predicted"/>
<reference evidence="2 3" key="1">
    <citation type="submission" date="2018-03" db="EMBL/GenBank/DDBJ databases">
        <title>Genomic Encyclopedia of Archaeal and Bacterial Type Strains, Phase II (KMG-II): from individual species to whole genera.</title>
        <authorList>
            <person name="Goeker M."/>
        </authorList>
    </citation>
    <scope>NUCLEOTIDE SEQUENCE [LARGE SCALE GENOMIC DNA]</scope>
    <source>
        <strain evidence="2 3">DSM 100214</strain>
    </source>
</reference>
<dbReference type="OrthoDB" id="1377352at2"/>